<evidence type="ECO:0000256" key="4">
    <source>
        <dbReference type="ARBA" id="ARBA00022679"/>
    </source>
</evidence>
<name>A0A9R1XLB0_LACSA</name>
<dbReference type="SUPFAM" id="SSF53383">
    <property type="entry name" value="PLP-dependent transferases"/>
    <property type="match status" value="1"/>
</dbReference>
<dbReference type="EMBL" id="NBSK02000003">
    <property type="protein sequence ID" value="KAJ0218980.1"/>
    <property type="molecule type" value="Genomic_DNA"/>
</dbReference>
<dbReference type="Proteomes" id="UP000235145">
    <property type="component" value="Unassembled WGS sequence"/>
</dbReference>
<evidence type="ECO:0000256" key="2">
    <source>
        <dbReference type="ARBA" id="ARBA00011738"/>
    </source>
</evidence>
<organism evidence="9 10">
    <name type="scientific">Lactuca sativa</name>
    <name type="common">Garden lettuce</name>
    <dbReference type="NCBI Taxonomy" id="4236"/>
    <lineage>
        <taxon>Eukaryota</taxon>
        <taxon>Viridiplantae</taxon>
        <taxon>Streptophyta</taxon>
        <taxon>Embryophyta</taxon>
        <taxon>Tracheophyta</taxon>
        <taxon>Spermatophyta</taxon>
        <taxon>Magnoliopsida</taxon>
        <taxon>eudicotyledons</taxon>
        <taxon>Gunneridae</taxon>
        <taxon>Pentapetalae</taxon>
        <taxon>asterids</taxon>
        <taxon>campanulids</taxon>
        <taxon>Asterales</taxon>
        <taxon>Asteraceae</taxon>
        <taxon>Cichorioideae</taxon>
        <taxon>Cichorieae</taxon>
        <taxon>Lactucinae</taxon>
        <taxon>Lactuca</taxon>
    </lineage>
</organism>
<dbReference type="InterPro" id="IPR004839">
    <property type="entry name" value="Aminotransferase_I/II_large"/>
</dbReference>
<dbReference type="PANTHER" id="PTHR11751">
    <property type="entry name" value="ALANINE AMINOTRANSFERASE"/>
    <property type="match status" value="1"/>
</dbReference>
<evidence type="ECO:0000259" key="8">
    <source>
        <dbReference type="Pfam" id="PF00155"/>
    </source>
</evidence>
<dbReference type="InterPro" id="IPR015421">
    <property type="entry name" value="PyrdxlP-dep_Trfase_major"/>
</dbReference>
<protein>
    <recommendedName>
        <fullName evidence="8">Aminotransferase class I/classII large domain-containing protein</fullName>
    </recommendedName>
</protein>
<feature type="domain" description="Aminotransferase class I/classII large" evidence="8">
    <location>
        <begin position="57"/>
        <end position="156"/>
    </location>
</feature>
<evidence type="ECO:0000313" key="9">
    <source>
        <dbReference type="EMBL" id="KAJ0218980.1"/>
    </source>
</evidence>
<dbReference type="Gene3D" id="3.40.640.10">
    <property type="entry name" value="Type I PLP-dependent aspartate aminotransferase-like (Major domain)"/>
    <property type="match status" value="1"/>
</dbReference>
<dbReference type="Pfam" id="PF00155">
    <property type="entry name" value="Aminotran_1_2"/>
    <property type="match status" value="1"/>
</dbReference>
<accession>A0A9R1XLB0</accession>
<dbReference type="PANTHER" id="PTHR11751:SF373">
    <property type="entry name" value="GLUTAMATE--GLYOXYLATE AMINOTRANSFERASE 2"/>
    <property type="match status" value="1"/>
</dbReference>
<comment type="pathway">
    <text evidence="6">Photosynthesis; C4 acid pathway.</text>
</comment>
<gene>
    <name evidence="9" type="ORF">LSAT_V11C300126590</name>
</gene>
<dbReference type="GO" id="GO:0030170">
    <property type="term" value="F:pyridoxal phosphate binding"/>
    <property type="evidence" value="ECO:0007669"/>
    <property type="project" value="InterPro"/>
</dbReference>
<dbReference type="InterPro" id="IPR015424">
    <property type="entry name" value="PyrdxlP-dep_Trfase"/>
</dbReference>
<evidence type="ECO:0000256" key="1">
    <source>
        <dbReference type="ARBA" id="ARBA00001933"/>
    </source>
</evidence>
<reference evidence="9 10" key="1">
    <citation type="journal article" date="2017" name="Nat. Commun.">
        <title>Genome assembly with in vitro proximity ligation data and whole-genome triplication in lettuce.</title>
        <authorList>
            <person name="Reyes-Chin-Wo S."/>
            <person name="Wang Z."/>
            <person name="Yang X."/>
            <person name="Kozik A."/>
            <person name="Arikit S."/>
            <person name="Song C."/>
            <person name="Xia L."/>
            <person name="Froenicke L."/>
            <person name="Lavelle D.O."/>
            <person name="Truco M.J."/>
            <person name="Xia R."/>
            <person name="Zhu S."/>
            <person name="Xu C."/>
            <person name="Xu H."/>
            <person name="Xu X."/>
            <person name="Cox K."/>
            <person name="Korf I."/>
            <person name="Meyers B.C."/>
            <person name="Michelmore R.W."/>
        </authorList>
    </citation>
    <scope>NUCLEOTIDE SEQUENCE [LARGE SCALE GENOMIC DNA]</scope>
    <source>
        <strain evidence="10">cv. Salinas</strain>
        <tissue evidence="9">Seedlings</tissue>
    </source>
</reference>
<evidence type="ECO:0000256" key="7">
    <source>
        <dbReference type="ARBA" id="ARBA00025785"/>
    </source>
</evidence>
<comment type="similarity">
    <text evidence="7">Belongs to the class-I pyridoxal-phosphate-dependent aminotransferase family. Alanine aminotransferase subfamily.</text>
</comment>
<dbReference type="GO" id="GO:0008483">
    <property type="term" value="F:transaminase activity"/>
    <property type="evidence" value="ECO:0007669"/>
    <property type="project" value="UniProtKB-KW"/>
</dbReference>
<proteinExistence type="inferred from homology"/>
<keyword evidence="10" id="KW-1185">Reference proteome</keyword>
<dbReference type="InterPro" id="IPR045088">
    <property type="entry name" value="ALAT1/2-like"/>
</dbReference>
<sequence length="164" mass="18685">MAAEEADIREEDVLKEKDAFEELKKLPAKSLTETVNQFIEIVNQVKEDEKAEQATRPSIVNDTVRAMVIINPGNLTGQCLSVNNLQQILRFCHQESLFFLGDEVYQKNVYQDKRPFISSRHVLFDMGGAISKELEIISFHTVFKGFLGECGQRGGYFEMKKIPP</sequence>
<evidence type="ECO:0000256" key="5">
    <source>
        <dbReference type="ARBA" id="ARBA00022898"/>
    </source>
</evidence>
<keyword evidence="5" id="KW-0663">Pyridoxal phosphate</keyword>
<dbReference type="AlphaFoldDB" id="A0A9R1XLB0"/>
<comment type="subunit">
    <text evidence="2">Homodimer.</text>
</comment>
<evidence type="ECO:0000256" key="3">
    <source>
        <dbReference type="ARBA" id="ARBA00022576"/>
    </source>
</evidence>
<comment type="cofactor">
    <cofactor evidence="1">
        <name>pyridoxal 5'-phosphate</name>
        <dbReference type="ChEBI" id="CHEBI:597326"/>
    </cofactor>
</comment>
<keyword evidence="4" id="KW-0808">Transferase</keyword>
<evidence type="ECO:0000313" key="10">
    <source>
        <dbReference type="Proteomes" id="UP000235145"/>
    </source>
</evidence>
<evidence type="ECO:0000256" key="6">
    <source>
        <dbReference type="ARBA" id="ARBA00025709"/>
    </source>
</evidence>
<keyword evidence="3" id="KW-0032">Aminotransferase</keyword>
<comment type="caution">
    <text evidence="9">The sequence shown here is derived from an EMBL/GenBank/DDBJ whole genome shotgun (WGS) entry which is preliminary data.</text>
</comment>